<evidence type="ECO:0000313" key="6">
    <source>
        <dbReference type="EMBL" id="CEL09064.1"/>
    </source>
</evidence>
<dbReference type="InterPro" id="IPR001138">
    <property type="entry name" value="Zn2Cys6_DnaBD"/>
</dbReference>
<keyword evidence="7" id="KW-1185">Reference proteome</keyword>
<feature type="compositionally biased region" description="Polar residues" evidence="4">
    <location>
        <begin position="350"/>
        <end position="367"/>
    </location>
</feature>
<keyword evidence="2" id="KW-0804">Transcription</keyword>
<dbReference type="EMBL" id="CDMC01000013">
    <property type="protein sequence ID" value="CEL09064.1"/>
    <property type="molecule type" value="Genomic_DNA"/>
</dbReference>
<reference evidence="7" key="1">
    <citation type="journal article" date="2016" name="Genome Announc.">
        <title>Draft genome sequences of fungus Aspergillus calidoustus.</title>
        <authorList>
            <person name="Horn F."/>
            <person name="Linde J."/>
            <person name="Mattern D.J."/>
            <person name="Walther G."/>
            <person name="Guthke R."/>
            <person name="Scherlach K."/>
            <person name="Martin K."/>
            <person name="Brakhage A.A."/>
            <person name="Petzke L."/>
            <person name="Valiante V."/>
        </authorList>
    </citation>
    <scope>NUCLEOTIDE SEQUENCE [LARGE SCALE GENOMIC DNA]</scope>
    <source>
        <strain evidence="7">SF006504</strain>
    </source>
</reference>
<gene>
    <name evidence="6" type="ORF">ASPCAL12206</name>
</gene>
<protein>
    <recommendedName>
        <fullName evidence="5">Zn(2)-C6 fungal-type domain-containing protein</fullName>
    </recommendedName>
</protein>
<accession>A0A0U5GEH1</accession>
<name>A0A0U5GEH1_ASPCI</name>
<dbReference type="GO" id="GO:0008270">
    <property type="term" value="F:zinc ion binding"/>
    <property type="evidence" value="ECO:0007669"/>
    <property type="project" value="InterPro"/>
</dbReference>
<dbReference type="PANTHER" id="PTHR35392">
    <property type="entry name" value="ZN(II)2CYS6 TRANSCRIPTION FACTOR (EUROFUNG)-RELATED-RELATED"/>
    <property type="match status" value="1"/>
</dbReference>
<dbReference type="STRING" id="454130.A0A0U5GEH1"/>
<feature type="compositionally biased region" description="Basic and acidic residues" evidence="4">
    <location>
        <begin position="68"/>
        <end position="81"/>
    </location>
</feature>
<feature type="compositionally biased region" description="Polar residues" evidence="4">
    <location>
        <begin position="37"/>
        <end position="51"/>
    </location>
</feature>
<sequence length="786" mass="88020">MDSGSAQSAAGIDPKILDSYQSDTVFTIPWENTGYDQQLDWDTSQDSNQGDSDFAELSRNPSLLGHPGDYHSDDSSRHTNSPDKFGIADGSAEGTVSSTVSPKTLPSADDNFQLDESWPQLQLYNNFMASFPMDASLMYPYAKEHSAPADAFIVEDGPGLSQGHGLPEIPSDQFMPFQSIPPAFPFTAAEPWAEPITNATRAMPRNIPVAVPAMGPLSIDKDPRHFGSFPSSMQSLETRWLDSLESQLPSNMTSPSSFSTVPQQSLFIKDETAAQDLFNYKSESSSVSDDVSAAFEYPFSATDDVPAFAERQLDEECVWKESQKEESPSEISTPQTATAFVVSEDPSEPLFSTISSAPSRSRTSPLTQRPPAKPQPLAVQSAATIKKRKKRTSIITLNEDNPKPLQIVQEDGQGGSIASADFVSPPRGARRKGPLSMVGRANAGMRRKNKDTCVQCRLNKRKCDGSSPCEACRPTLHEQPCARACFSSIVESGRVRLNIPFEFDLNDLLSFLGERQGKFNIRASQAWGSLYVLDLGETYKFLRSLSEYNGNSRSNFLEFIDRRIVESKDKSKNWLTCVKDCDPMKNIYTLLSQWNNMPSRASYSFIPLDANEEEKPMDVSDPKHQREILLAAQLSRIVCRMLEVEGFRKLERDFYNIKWKQISQDTHMNFLKELGHILLTLRWRVSWWKRLGDGGQEPDPTKQHYVDRVDLLCRILYVYYTCVLAKLPSWCASEVPKGIWSTYADAENPVWDDFPVDPTDEGFKRWIERGTELIEQSGAPIRVAKI</sequence>
<evidence type="ECO:0000256" key="1">
    <source>
        <dbReference type="ARBA" id="ARBA00023015"/>
    </source>
</evidence>
<dbReference type="AlphaFoldDB" id="A0A0U5GEH1"/>
<dbReference type="OMA" id="ARACFAN"/>
<feature type="region of interest" description="Disordered" evidence="4">
    <location>
        <begin position="343"/>
        <end position="390"/>
    </location>
</feature>
<dbReference type="PANTHER" id="PTHR35392:SF4">
    <property type="entry name" value="ZN(II)2CYS6 TRANSCRIPTION FACTOR (EUROFUNG)"/>
    <property type="match status" value="1"/>
</dbReference>
<dbReference type="CDD" id="cd00067">
    <property type="entry name" value="GAL4"/>
    <property type="match status" value="1"/>
</dbReference>
<dbReference type="InterPro" id="IPR052973">
    <property type="entry name" value="Fungal_sec-metab_reg_TF"/>
</dbReference>
<evidence type="ECO:0000259" key="5">
    <source>
        <dbReference type="PROSITE" id="PS00463"/>
    </source>
</evidence>
<dbReference type="GO" id="GO:0000981">
    <property type="term" value="F:DNA-binding transcription factor activity, RNA polymerase II-specific"/>
    <property type="evidence" value="ECO:0007669"/>
    <property type="project" value="InterPro"/>
</dbReference>
<dbReference type="Proteomes" id="UP000054771">
    <property type="component" value="Unassembled WGS sequence"/>
</dbReference>
<feature type="compositionally biased region" description="Polar residues" evidence="4">
    <location>
        <begin position="94"/>
        <end position="104"/>
    </location>
</feature>
<organism evidence="6 7">
    <name type="scientific">Aspergillus calidoustus</name>
    <dbReference type="NCBI Taxonomy" id="454130"/>
    <lineage>
        <taxon>Eukaryota</taxon>
        <taxon>Fungi</taxon>
        <taxon>Dikarya</taxon>
        <taxon>Ascomycota</taxon>
        <taxon>Pezizomycotina</taxon>
        <taxon>Eurotiomycetes</taxon>
        <taxon>Eurotiomycetidae</taxon>
        <taxon>Eurotiales</taxon>
        <taxon>Aspergillaceae</taxon>
        <taxon>Aspergillus</taxon>
        <taxon>Aspergillus subgen. Nidulantes</taxon>
    </lineage>
</organism>
<keyword evidence="1" id="KW-0805">Transcription regulation</keyword>
<evidence type="ECO:0000256" key="3">
    <source>
        <dbReference type="ARBA" id="ARBA00023242"/>
    </source>
</evidence>
<feature type="domain" description="Zn(2)-C6 fungal-type" evidence="5">
    <location>
        <begin position="452"/>
        <end position="481"/>
    </location>
</feature>
<evidence type="ECO:0000256" key="4">
    <source>
        <dbReference type="SAM" id="MobiDB-lite"/>
    </source>
</evidence>
<dbReference type="PROSITE" id="PS00463">
    <property type="entry name" value="ZN2_CY6_FUNGAL_1"/>
    <property type="match status" value="1"/>
</dbReference>
<keyword evidence="3" id="KW-0539">Nucleus</keyword>
<feature type="region of interest" description="Disordered" evidence="4">
    <location>
        <begin position="37"/>
        <end position="108"/>
    </location>
</feature>
<proteinExistence type="predicted"/>
<evidence type="ECO:0000256" key="2">
    <source>
        <dbReference type="ARBA" id="ARBA00023163"/>
    </source>
</evidence>
<feature type="region of interest" description="Disordered" evidence="4">
    <location>
        <begin position="416"/>
        <end position="435"/>
    </location>
</feature>
<dbReference type="OrthoDB" id="5425448at2759"/>
<evidence type="ECO:0000313" key="7">
    <source>
        <dbReference type="Proteomes" id="UP000054771"/>
    </source>
</evidence>